<reference evidence="2" key="1">
    <citation type="journal article" date="2022" name="Mol. Ecol. Resour.">
        <title>The genomes of chicory, endive, great burdock and yacon provide insights into Asteraceae palaeo-polyploidization history and plant inulin production.</title>
        <authorList>
            <person name="Fan W."/>
            <person name="Wang S."/>
            <person name="Wang H."/>
            <person name="Wang A."/>
            <person name="Jiang F."/>
            <person name="Liu H."/>
            <person name="Zhao H."/>
            <person name="Xu D."/>
            <person name="Zhang Y."/>
        </authorList>
    </citation>
    <scope>NUCLEOTIDE SEQUENCE [LARGE SCALE GENOMIC DNA]</scope>
    <source>
        <strain evidence="2">cv. Yunnan</strain>
    </source>
</reference>
<evidence type="ECO:0000313" key="1">
    <source>
        <dbReference type="EMBL" id="KAI3823155.1"/>
    </source>
</evidence>
<comment type="caution">
    <text evidence="1">The sequence shown here is derived from an EMBL/GenBank/DDBJ whole genome shotgun (WGS) entry which is preliminary data.</text>
</comment>
<protein>
    <submittedName>
        <fullName evidence="1">Uncharacterized protein</fullName>
    </submittedName>
</protein>
<reference evidence="1 2" key="2">
    <citation type="journal article" date="2022" name="Mol. Ecol. Resour.">
        <title>The genomes of chicory, endive, great burdock and yacon provide insights into Asteraceae paleo-polyploidization history and plant inulin production.</title>
        <authorList>
            <person name="Fan W."/>
            <person name="Wang S."/>
            <person name="Wang H."/>
            <person name="Wang A."/>
            <person name="Jiang F."/>
            <person name="Liu H."/>
            <person name="Zhao H."/>
            <person name="Xu D."/>
            <person name="Zhang Y."/>
        </authorList>
    </citation>
    <scope>NUCLEOTIDE SEQUENCE [LARGE SCALE GENOMIC DNA]</scope>
    <source>
        <strain evidence="2">cv. Yunnan</strain>
        <tissue evidence="1">Leaves</tissue>
    </source>
</reference>
<proteinExistence type="predicted"/>
<gene>
    <name evidence="1" type="ORF">L1987_04587</name>
</gene>
<keyword evidence="2" id="KW-1185">Reference proteome</keyword>
<dbReference type="EMBL" id="CM042019">
    <property type="protein sequence ID" value="KAI3823155.1"/>
    <property type="molecule type" value="Genomic_DNA"/>
</dbReference>
<name>A0ACB9JSY7_9ASTR</name>
<organism evidence="1 2">
    <name type="scientific">Smallanthus sonchifolius</name>
    <dbReference type="NCBI Taxonomy" id="185202"/>
    <lineage>
        <taxon>Eukaryota</taxon>
        <taxon>Viridiplantae</taxon>
        <taxon>Streptophyta</taxon>
        <taxon>Embryophyta</taxon>
        <taxon>Tracheophyta</taxon>
        <taxon>Spermatophyta</taxon>
        <taxon>Magnoliopsida</taxon>
        <taxon>eudicotyledons</taxon>
        <taxon>Gunneridae</taxon>
        <taxon>Pentapetalae</taxon>
        <taxon>asterids</taxon>
        <taxon>campanulids</taxon>
        <taxon>Asterales</taxon>
        <taxon>Asteraceae</taxon>
        <taxon>Asteroideae</taxon>
        <taxon>Heliantheae alliance</taxon>
        <taxon>Millerieae</taxon>
        <taxon>Smallanthus</taxon>
    </lineage>
</organism>
<evidence type="ECO:0000313" key="2">
    <source>
        <dbReference type="Proteomes" id="UP001056120"/>
    </source>
</evidence>
<dbReference type="Proteomes" id="UP001056120">
    <property type="component" value="Linkage Group LG02"/>
</dbReference>
<sequence length="395" mass="43798">MEEGSQSTGYWCYECSRAVETIMEVETVKCSLCHGGFVEELDISRDDNHNHHQAGGSESDRSLSLWAPVLLGMISNPRRPNRARRFRQIEPDNENGDRSGSELGRGLQSVTRRRRRSTATILQLHQGIRAGMMTESDDNDNDNDNDNNNNHDRERERERVIVINPFNQGIIVQGAVGGRNPFNSSGPQQNQPIGSLGDYFIGPDMELLMQHLAENSPARYGTAPAQKKMVETMPTVKIEQDLNHLIWCSVCLEDFEVGNEVKEMPCKHRFHGECILTWLDLHSTCPVCRYQLPSDESKLKRERYQESSRGVMVNRLTGPGSESGESGQDGGVEGRSERRVSVTFPWPFNSLFTSTSGTQNTSPHLIINPSGSPGSGSGSGPTGQEDGGGGREDDH</sequence>
<accession>A0ACB9JSY7</accession>